<name>A0AAN7MHF3_MYCAM</name>
<sequence length="165" mass="17800">MLRNSSQERGTRICERNNSADTKAGRLLSGRDVHVDVLGPRGLAATGLPGPDPTDEAQSITSRVACWAGGIDALDRGEPSIIPIRSLSELSTAVTKAACTQEIGRLQCVYSAQPPCSLIQRLLNIPQYLISAASQNGISEVIADLEKRHIISRTHFPYNSPVWPV</sequence>
<dbReference type="AlphaFoldDB" id="A0AAN7MHF3"/>
<dbReference type="EMBL" id="JAUNZN010000042">
    <property type="protein sequence ID" value="KAK4806400.1"/>
    <property type="molecule type" value="Genomic_DNA"/>
</dbReference>
<accession>A0AAN7MHF3</accession>
<proteinExistence type="predicted"/>
<keyword evidence="2" id="KW-1185">Reference proteome</keyword>
<organism evidence="1 2">
    <name type="scientific">Mycteria americana</name>
    <name type="common">Wood stork</name>
    <dbReference type="NCBI Taxonomy" id="33587"/>
    <lineage>
        <taxon>Eukaryota</taxon>
        <taxon>Metazoa</taxon>
        <taxon>Chordata</taxon>
        <taxon>Craniata</taxon>
        <taxon>Vertebrata</taxon>
        <taxon>Euteleostomi</taxon>
        <taxon>Archelosauria</taxon>
        <taxon>Archosauria</taxon>
        <taxon>Dinosauria</taxon>
        <taxon>Saurischia</taxon>
        <taxon>Theropoda</taxon>
        <taxon>Coelurosauria</taxon>
        <taxon>Aves</taxon>
        <taxon>Neognathae</taxon>
        <taxon>Neoaves</taxon>
        <taxon>Aequornithes</taxon>
        <taxon>Ciconiiformes</taxon>
        <taxon>Ciconiidae</taxon>
        <taxon>Mycteria</taxon>
    </lineage>
</organism>
<reference evidence="1 2" key="1">
    <citation type="journal article" date="2023" name="J. Hered.">
        <title>Chromosome-level genome of the wood stork (Mycteria americana) provides insight into avian chromosome evolution.</title>
        <authorList>
            <person name="Flamio R. Jr."/>
            <person name="Ramstad K.M."/>
        </authorList>
    </citation>
    <scope>NUCLEOTIDE SEQUENCE [LARGE SCALE GENOMIC DNA]</scope>
    <source>
        <strain evidence="1">JAX WOST 10</strain>
    </source>
</reference>
<evidence type="ECO:0000313" key="2">
    <source>
        <dbReference type="Proteomes" id="UP001333110"/>
    </source>
</evidence>
<dbReference type="Gene3D" id="3.10.10.10">
    <property type="entry name" value="HIV Type 1 Reverse Transcriptase, subunit A, domain 1"/>
    <property type="match status" value="1"/>
</dbReference>
<protein>
    <submittedName>
        <fullName evidence="1">Uncharacterized protein</fullName>
    </submittedName>
</protein>
<comment type="caution">
    <text evidence="1">The sequence shown here is derived from an EMBL/GenBank/DDBJ whole genome shotgun (WGS) entry which is preliminary data.</text>
</comment>
<gene>
    <name evidence="1" type="ORF">QYF61_016250</name>
</gene>
<evidence type="ECO:0000313" key="1">
    <source>
        <dbReference type="EMBL" id="KAK4806400.1"/>
    </source>
</evidence>
<dbReference type="Proteomes" id="UP001333110">
    <property type="component" value="Unassembled WGS sequence"/>
</dbReference>